<dbReference type="InterPro" id="IPR015422">
    <property type="entry name" value="PyrdxlP-dep_Trfase_small"/>
</dbReference>
<keyword evidence="5 6" id="KW-0456">Lyase</keyword>
<dbReference type="Gene3D" id="3.40.640.10">
    <property type="entry name" value="Type I PLP-dependent aspartate aminotransferase-like (Major domain)"/>
    <property type="match status" value="1"/>
</dbReference>
<dbReference type="EMBL" id="JBHRXN010000036">
    <property type="protein sequence ID" value="MFC3533838.1"/>
    <property type="molecule type" value="Genomic_DNA"/>
</dbReference>
<gene>
    <name evidence="7" type="ORF">ACFOLG_16860</name>
</gene>
<dbReference type="InterPro" id="IPR015424">
    <property type="entry name" value="PyrdxlP-dep_Trfase"/>
</dbReference>
<evidence type="ECO:0000256" key="1">
    <source>
        <dbReference type="ARBA" id="ARBA00001933"/>
    </source>
</evidence>
<dbReference type="Gene3D" id="3.90.1150.10">
    <property type="entry name" value="Aspartate Aminotransferase, domain 1"/>
    <property type="match status" value="1"/>
</dbReference>
<proteinExistence type="inferred from homology"/>
<comment type="caution">
    <text evidence="7">The sequence shown here is derived from an EMBL/GenBank/DDBJ whole genome shotgun (WGS) entry which is preliminary data.</text>
</comment>
<evidence type="ECO:0000313" key="8">
    <source>
        <dbReference type="Proteomes" id="UP001595741"/>
    </source>
</evidence>
<dbReference type="InterPro" id="IPR015421">
    <property type="entry name" value="PyrdxlP-dep_Trfase_major"/>
</dbReference>
<evidence type="ECO:0000256" key="5">
    <source>
        <dbReference type="ARBA" id="ARBA00023239"/>
    </source>
</evidence>
<evidence type="ECO:0000313" key="7">
    <source>
        <dbReference type="EMBL" id="MFC3533838.1"/>
    </source>
</evidence>
<evidence type="ECO:0000256" key="3">
    <source>
        <dbReference type="ARBA" id="ARBA00022793"/>
    </source>
</evidence>
<comment type="similarity">
    <text evidence="2 6">Belongs to the group II decarboxylase family.</text>
</comment>
<dbReference type="Proteomes" id="UP001595741">
    <property type="component" value="Unassembled WGS sequence"/>
</dbReference>
<accession>A0ABV7RLU0</accession>
<dbReference type="PANTHER" id="PTHR45677:SF8">
    <property type="entry name" value="CYSTEINE SULFINIC ACID DECARBOXYLASE"/>
    <property type="match status" value="1"/>
</dbReference>
<dbReference type="RefSeq" id="WP_386094108.1">
    <property type="nucleotide sequence ID" value="NZ_JBHRXN010000036.1"/>
</dbReference>
<dbReference type="Pfam" id="PF00282">
    <property type="entry name" value="Pyridoxal_deC"/>
    <property type="match status" value="1"/>
</dbReference>
<keyword evidence="3" id="KW-0210">Decarboxylase</keyword>
<evidence type="ECO:0000256" key="4">
    <source>
        <dbReference type="ARBA" id="ARBA00022898"/>
    </source>
</evidence>
<dbReference type="SUPFAM" id="SSF53383">
    <property type="entry name" value="PLP-dependent transferases"/>
    <property type="match status" value="1"/>
</dbReference>
<organism evidence="7 8">
    <name type="scientific">Vogesella facilis</name>
    <dbReference type="NCBI Taxonomy" id="1655232"/>
    <lineage>
        <taxon>Bacteria</taxon>
        <taxon>Pseudomonadati</taxon>
        <taxon>Pseudomonadota</taxon>
        <taxon>Betaproteobacteria</taxon>
        <taxon>Neisseriales</taxon>
        <taxon>Chromobacteriaceae</taxon>
        <taxon>Vogesella</taxon>
    </lineage>
</organism>
<evidence type="ECO:0000256" key="2">
    <source>
        <dbReference type="ARBA" id="ARBA00009533"/>
    </source>
</evidence>
<comment type="cofactor">
    <cofactor evidence="1 6">
        <name>pyridoxal 5'-phosphate</name>
        <dbReference type="ChEBI" id="CHEBI:597326"/>
    </cofactor>
</comment>
<evidence type="ECO:0000256" key="6">
    <source>
        <dbReference type="RuleBase" id="RU000382"/>
    </source>
</evidence>
<reference evidence="8" key="1">
    <citation type="journal article" date="2019" name="Int. J. Syst. Evol. Microbiol.">
        <title>The Global Catalogue of Microorganisms (GCM) 10K type strain sequencing project: providing services to taxonomists for standard genome sequencing and annotation.</title>
        <authorList>
            <consortium name="The Broad Institute Genomics Platform"/>
            <consortium name="The Broad Institute Genome Sequencing Center for Infectious Disease"/>
            <person name="Wu L."/>
            <person name="Ma J."/>
        </authorList>
    </citation>
    <scope>NUCLEOTIDE SEQUENCE [LARGE SCALE GENOMIC DNA]</scope>
    <source>
        <strain evidence="8">KCTC 42742</strain>
    </source>
</reference>
<dbReference type="InterPro" id="IPR002129">
    <property type="entry name" value="PyrdxlP-dep_de-COase"/>
</dbReference>
<sequence>MSIKQIVSRDSQALPRADVPGKRHLFNQHNLAAYRQGMEQSLQLVSHRLAAVSQPFSGVLPQELAPAFAGIDLEQPAADQAAVLAELATLYLDDAVYFHHPRYLAHLNCPVLLPSLMAELILSAFNSSLDTWDQSAGGTLIEQKLIDWTLGHLGLGADADGVFTSGGTQSNLMALLLARDSYYARRGHSVQHAGLPADAGRLRILCSSASHFSVQKSAALLGLGYEAVISVPCDARQCMDMAALQAELARCQAAGLLPLAVVATAGTTDFGSIDPLPDIAAQCRQHDIWLHVDAAYGGALLLSPTRRHWLHGIEFADSVTVDYHKSFFQPVSCSAFFARERRHFTHLTWHADYLNPLSAAQEGTPNLVNKSIQTTRRFDALKLWLTLRSMGGAEIGAMFDRVIELAQQGYAMLRAEPWLQFAAAPQLSTLVLRFAPAAALGDDALLDAANVYIRKAIFRSGEAVIAATKLGGRQYLKFTLLNPETTLADLAAVAALIRHHGEAYLAEHAAPCARSA</sequence>
<keyword evidence="8" id="KW-1185">Reference proteome</keyword>
<dbReference type="CDD" id="cd06450">
    <property type="entry name" value="DOPA_deC_like"/>
    <property type="match status" value="1"/>
</dbReference>
<name>A0ABV7RLU0_9NEIS</name>
<keyword evidence="4 6" id="KW-0663">Pyridoxal phosphate</keyword>
<dbReference type="PANTHER" id="PTHR45677">
    <property type="entry name" value="GLUTAMATE DECARBOXYLASE-RELATED"/>
    <property type="match status" value="1"/>
</dbReference>
<protein>
    <submittedName>
        <fullName evidence="7">Pyridoxal phosphate-dependent decarboxylase family protein</fullName>
    </submittedName>
</protein>
<dbReference type="Gene3D" id="1.20.1650.10">
    <property type="entry name" value="PLP-dependent transferases"/>
    <property type="match status" value="1"/>
</dbReference>